<reference evidence="3" key="2">
    <citation type="submission" date="2020-08" db="EMBL/GenBank/DDBJ databases">
        <title>The Agave Microbiome: Exploring the role of microbial communities in plant adaptations to desert environments.</title>
        <authorList>
            <person name="Partida-Martinez L.P."/>
        </authorList>
    </citation>
    <scope>NUCLEOTIDE SEQUENCE [LARGE SCALE GENOMIC DNA]</scope>
    <source>
        <strain evidence="3">AT2.8</strain>
    </source>
</reference>
<dbReference type="Proteomes" id="UP000548423">
    <property type="component" value="Unassembled WGS sequence"/>
</dbReference>
<proteinExistence type="predicted"/>
<name>A0A852TD06_9BACI</name>
<keyword evidence="2" id="KW-0378">Hydrolase</keyword>
<organism evidence="2 3">
    <name type="scientific">Neobacillus niacini</name>
    <dbReference type="NCBI Taxonomy" id="86668"/>
    <lineage>
        <taxon>Bacteria</taxon>
        <taxon>Bacillati</taxon>
        <taxon>Bacillota</taxon>
        <taxon>Bacilli</taxon>
        <taxon>Bacillales</taxon>
        <taxon>Bacillaceae</taxon>
        <taxon>Neobacillus</taxon>
    </lineage>
</organism>
<comment type="caution">
    <text evidence="2">The sequence shown here is derived from an EMBL/GenBank/DDBJ whole genome shotgun (WGS) entry which is preliminary data.</text>
</comment>
<gene>
    <name evidence="2" type="ORF">F4694_002654</name>
</gene>
<dbReference type="EMBL" id="JACCBX010000005">
    <property type="protein sequence ID" value="NYE05879.1"/>
    <property type="molecule type" value="Genomic_DNA"/>
</dbReference>
<protein>
    <submittedName>
        <fullName evidence="2">GH43/DUF377 family glycosyl hydrolase</fullName>
    </submittedName>
</protein>
<feature type="region of interest" description="Disordered" evidence="1">
    <location>
        <begin position="1"/>
        <end position="22"/>
    </location>
</feature>
<sequence>MQVKTEIDVRRNEQNPLISPEDVKPSRSDFTIECVFNAGVARYKDEVILLMRC</sequence>
<evidence type="ECO:0000313" key="2">
    <source>
        <dbReference type="EMBL" id="NYE05879.1"/>
    </source>
</evidence>
<dbReference type="GO" id="GO:0016787">
    <property type="term" value="F:hydrolase activity"/>
    <property type="evidence" value="ECO:0007669"/>
    <property type="project" value="UniProtKB-KW"/>
</dbReference>
<evidence type="ECO:0000313" key="3">
    <source>
        <dbReference type="Proteomes" id="UP000548423"/>
    </source>
</evidence>
<feature type="compositionally biased region" description="Basic and acidic residues" evidence="1">
    <location>
        <begin position="1"/>
        <end position="13"/>
    </location>
</feature>
<accession>A0A852TD06</accession>
<reference evidence="3" key="1">
    <citation type="submission" date="2020-07" db="EMBL/GenBank/DDBJ databases">
        <authorList>
            <person name="Partida-Martinez L."/>
            <person name="Huntemann M."/>
            <person name="Clum A."/>
            <person name="Wang J."/>
            <person name="Palaniappan K."/>
            <person name="Ritter S."/>
            <person name="Chen I.-M."/>
            <person name="Stamatis D."/>
            <person name="Reddy T."/>
            <person name="O'Malley R."/>
            <person name="Daum C."/>
            <person name="Shapiro N."/>
            <person name="Ivanova N."/>
            <person name="Kyrpides N."/>
            <person name="Woyke T."/>
        </authorList>
    </citation>
    <scope>NUCLEOTIDE SEQUENCE [LARGE SCALE GENOMIC DNA]</scope>
    <source>
        <strain evidence="3">AT2.8</strain>
    </source>
</reference>
<evidence type="ECO:0000256" key="1">
    <source>
        <dbReference type="SAM" id="MobiDB-lite"/>
    </source>
</evidence>
<dbReference type="AlphaFoldDB" id="A0A852TD06"/>